<dbReference type="InterPro" id="IPR000719">
    <property type="entry name" value="Prot_kinase_dom"/>
</dbReference>
<feature type="domain" description="Protein kinase" evidence="1">
    <location>
        <begin position="211"/>
        <end position="395"/>
    </location>
</feature>
<dbReference type="EMBL" id="JAAOAV010000080">
    <property type="protein sequence ID" value="KAF5604132.1"/>
    <property type="molecule type" value="Genomic_DNA"/>
</dbReference>
<gene>
    <name evidence="2" type="ORF">FSUBG_6905</name>
</gene>
<dbReference type="AlphaFoldDB" id="A0A8H5PX84"/>
<dbReference type="Proteomes" id="UP000547976">
    <property type="component" value="Unassembled WGS sequence"/>
</dbReference>
<accession>A0A8H5PX84</accession>
<keyword evidence="3" id="KW-1185">Reference proteome</keyword>
<name>A0A8H5PX84_GIBSU</name>
<evidence type="ECO:0000259" key="1">
    <source>
        <dbReference type="PROSITE" id="PS50011"/>
    </source>
</evidence>
<dbReference type="Gene3D" id="1.10.510.10">
    <property type="entry name" value="Transferase(Phosphotransferase) domain 1"/>
    <property type="match status" value="1"/>
</dbReference>
<dbReference type="GO" id="GO:0004672">
    <property type="term" value="F:protein kinase activity"/>
    <property type="evidence" value="ECO:0007669"/>
    <property type="project" value="InterPro"/>
</dbReference>
<evidence type="ECO:0000313" key="3">
    <source>
        <dbReference type="Proteomes" id="UP000547976"/>
    </source>
</evidence>
<dbReference type="PROSITE" id="PS50011">
    <property type="entry name" value="PROTEIN_KINASE_DOM"/>
    <property type="match status" value="1"/>
</dbReference>
<reference evidence="2 3" key="1">
    <citation type="submission" date="2020-05" db="EMBL/GenBank/DDBJ databases">
        <title>Identification and distribution of gene clusters putatively required for synthesis of sphingolipid metabolism inhibitors in phylogenetically diverse species of the filamentous fungus Fusarium.</title>
        <authorList>
            <person name="Kim H.-S."/>
            <person name="Busman M."/>
            <person name="Brown D.W."/>
            <person name="Divon H."/>
            <person name="Uhlig S."/>
            <person name="Proctor R.H."/>
        </authorList>
    </citation>
    <scope>NUCLEOTIDE SEQUENCE [LARGE SCALE GENOMIC DNA]</scope>
    <source>
        <strain evidence="2 3">NRRL 66333</strain>
    </source>
</reference>
<protein>
    <recommendedName>
        <fullName evidence="1">Protein kinase domain-containing protein</fullName>
    </recommendedName>
</protein>
<dbReference type="GeneID" id="59319871"/>
<comment type="caution">
    <text evidence="2">The sequence shown here is derived from an EMBL/GenBank/DDBJ whole genome shotgun (WGS) entry which is preliminary data.</text>
</comment>
<dbReference type="RefSeq" id="XP_036537559.1">
    <property type="nucleotide sequence ID" value="XM_036685153.1"/>
</dbReference>
<proteinExistence type="predicted"/>
<dbReference type="OrthoDB" id="4062651at2759"/>
<evidence type="ECO:0000313" key="2">
    <source>
        <dbReference type="EMBL" id="KAF5604132.1"/>
    </source>
</evidence>
<dbReference type="InterPro" id="IPR011009">
    <property type="entry name" value="Kinase-like_dom_sf"/>
</dbReference>
<dbReference type="GO" id="GO:0005524">
    <property type="term" value="F:ATP binding"/>
    <property type="evidence" value="ECO:0007669"/>
    <property type="project" value="InterPro"/>
</dbReference>
<dbReference type="SUPFAM" id="SSF56112">
    <property type="entry name" value="Protein kinase-like (PK-like)"/>
    <property type="match status" value="1"/>
</dbReference>
<organism evidence="2 3">
    <name type="scientific">Gibberella subglutinans</name>
    <name type="common">Fusarium subglutinans</name>
    <dbReference type="NCBI Taxonomy" id="42677"/>
    <lineage>
        <taxon>Eukaryota</taxon>
        <taxon>Fungi</taxon>
        <taxon>Dikarya</taxon>
        <taxon>Ascomycota</taxon>
        <taxon>Pezizomycotina</taxon>
        <taxon>Sordariomycetes</taxon>
        <taxon>Hypocreomycetidae</taxon>
        <taxon>Hypocreales</taxon>
        <taxon>Nectriaceae</taxon>
        <taxon>Fusarium</taxon>
        <taxon>Fusarium fujikuroi species complex</taxon>
    </lineage>
</organism>
<sequence length="395" mass="44157">MRAYPMLHVYTPPKHPYNTYPTHSMYFAELEMGDSVETKVTDDITVYQLNSGIGDGADIVLGFNGCLLSVSILPSNGSSTKDTEGQKDRPLQDHFIDTIEKATVCQDDEEYEELVDEVLIPILDTGRPLFHQLIPSRDERVQDNQSLYHLLFPPVLYFRLEAPTPTTSVSLISIDSSEASTTLTIDPAFDHSIDQDLQLNPDIPRFTPEDISVAEVFVRGAFTITAAVEVQGQDMFCKSHVRAGGLFGTSEARELNCLSEMVKVFQPNAIKIPQLVGYIHHKDTQQILGFLRQWVPGRRLSDGIAAGTPEKRQKWACQIRRSIELLHQNGLVWGDGKPSNVIIDDMDDAWLVDFGGGYTRGWVDEELMETKQGDEQALEKIIEFLSGNEDVPLSA</sequence>